<dbReference type="SMART" id="SM00342">
    <property type="entry name" value="HTH_ARAC"/>
    <property type="match status" value="1"/>
</dbReference>
<evidence type="ECO:0000256" key="2">
    <source>
        <dbReference type="ARBA" id="ARBA00023125"/>
    </source>
</evidence>
<dbReference type="Proteomes" id="UP000239711">
    <property type="component" value="Unassembled WGS sequence"/>
</dbReference>
<dbReference type="Gene3D" id="1.10.10.60">
    <property type="entry name" value="Homeodomain-like"/>
    <property type="match status" value="1"/>
</dbReference>
<proteinExistence type="predicted"/>
<comment type="caution">
    <text evidence="5">The sequence shown here is derived from an EMBL/GenBank/DDBJ whole genome shotgun (WGS) entry which is preliminary data.</text>
</comment>
<keyword evidence="1" id="KW-0805">Transcription regulation</keyword>
<dbReference type="GO" id="GO:0003700">
    <property type="term" value="F:DNA-binding transcription factor activity"/>
    <property type="evidence" value="ECO:0007669"/>
    <property type="project" value="InterPro"/>
</dbReference>
<reference evidence="5 6" key="1">
    <citation type="submission" date="2018-02" db="EMBL/GenBank/DDBJ databases">
        <title>The draft genome of Sphingobacterium sp. 5JN-11.</title>
        <authorList>
            <person name="Liu L."/>
            <person name="Li L."/>
            <person name="Liang L."/>
            <person name="Zhang X."/>
            <person name="Wang T."/>
        </authorList>
    </citation>
    <scope>NUCLEOTIDE SEQUENCE [LARGE SCALE GENOMIC DNA]</scope>
    <source>
        <strain evidence="5 6">5JN-11</strain>
    </source>
</reference>
<dbReference type="PANTHER" id="PTHR43280">
    <property type="entry name" value="ARAC-FAMILY TRANSCRIPTIONAL REGULATOR"/>
    <property type="match status" value="1"/>
</dbReference>
<evidence type="ECO:0000259" key="4">
    <source>
        <dbReference type="PROSITE" id="PS01124"/>
    </source>
</evidence>
<dbReference type="InterPro" id="IPR018060">
    <property type="entry name" value="HTH_AraC"/>
</dbReference>
<organism evidence="5 6">
    <name type="scientific">Sphingobacterium haloxyli</name>
    <dbReference type="NCBI Taxonomy" id="2100533"/>
    <lineage>
        <taxon>Bacteria</taxon>
        <taxon>Pseudomonadati</taxon>
        <taxon>Bacteroidota</taxon>
        <taxon>Sphingobacteriia</taxon>
        <taxon>Sphingobacteriales</taxon>
        <taxon>Sphingobacteriaceae</taxon>
        <taxon>Sphingobacterium</taxon>
    </lineage>
</organism>
<dbReference type="EMBL" id="PVBQ01000006">
    <property type="protein sequence ID" value="PRD47468.1"/>
    <property type="molecule type" value="Genomic_DNA"/>
</dbReference>
<gene>
    <name evidence="5" type="ORF">C5745_09090</name>
</gene>
<sequence>MSEKKLDILSRRACAYILEHYMERDLDRSRIAAALGCSTRNLSRAFEGSGVKLHAYIRILRLHRGRELLLKRSHLSIEQIADRVHFSSARHFATRYKELFRLSPSEERKAICKRK</sequence>
<evidence type="ECO:0000256" key="1">
    <source>
        <dbReference type="ARBA" id="ARBA00023015"/>
    </source>
</evidence>
<evidence type="ECO:0000313" key="5">
    <source>
        <dbReference type="EMBL" id="PRD47468.1"/>
    </source>
</evidence>
<name>A0A2S9J3U6_9SPHI</name>
<protein>
    <recommendedName>
        <fullName evidence="4">HTH araC/xylS-type domain-containing protein</fullName>
    </recommendedName>
</protein>
<keyword evidence="2" id="KW-0238">DNA-binding</keyword>
<dbReference type="PROSITE" id="PS01124">
    <property type="entry name" value="HTH_ARAC_FAMILY_2"/>
    <property type="match status" value="1"/>
</dbReference>
<evidence type="ECO:0000256" key="3">
    <source>
        <dbReference type="ARBA" id="ARBA00023163"/>
    </source>
</evidence>
<dbReference type="RefSeq" id="WP_105716690.1">
    <property type="nucleotide sequence ID" value="NZ_PVBQ01000006.1"/>
</dbReference>
<accession>A0A2S9J3U6</accession>
<dbReference type="SUPFAM" id="SSF46689">
    <property type="entry name" value="Homeodomain-like"/>
    <property type="match status" value="1"/>
</dbReference>
<feature type="domain" description="HTH araC/xylS-type" evidence="4">
    <location>
        <begin position="11"/>
        <end position="110"/>
    </location>
</feature>
<dbReference type="Pfam" id="PF12833">
    <property type="entry name" value="HTH_18"/>
    <property type="match status" value="1"/>
</dbReference>
<dbReference type="GO" id="GO:0043565">
    <property type="term" value="F:sequence-specific DNA binding"/>
    <property type="evidence" value="ECO:0007669"/>
    <property type="project" value="InterPro"/>
</dbReference>
<dbReference type="OrthoDB" id="252470at2"/>
<evidence type="ECO:0000313" key="6">
    <source>
        <dbReference type="Proteomes" id="UP000239711"/>
    </source>
</evidence>
<dbReference type="PANTHER" id="PTHR43280:SF31">
    <property type="entry name" value="TRANSCRIPTIONAL REGULATORY PROTEIN"/>
    <property type="match status" value="1"/>
</dbReference>
<dbReference type="InterPro" id="IPR009057">
    <property type="entry name" value="Homeodomain-like_sf"/>
</dbReference>
<keyword evidence="6" id="KW-1185">Reference proteome</keyword>
<keyword evidence="3" id="KW-0804">Transcription</keyword>
<dbReference type="AlphaFoldDB" id="A0A2S9J3U6"/>